<gene>
    <name evidence="2" type="ORF">I303_07173</name>
    <name evidence="3" type="ORF">I303_108503</name>
</gene>
<dbReference type="VEuPathDB" id="FungiDB:I303_07173"/>
<reference evidence="3" key="2">
    <citation type="submission" date="2013-07" db="EMBL/GenBank/DDBJ databases">
        <authorList>
            <consortium name="The Broad Institute Genome Sequencing Platform"/>
            <person name="Cuomo C."/>
            <person name="Litvintseva A."/>
            <person name="Chen Y."/>
            <person name="Heitman J."/>
            <person name="Sun S."/>
            <person name="Springer D."/>
            <person name="Dromer F."/>
            <person name="Young S.K."/>
            <person name="Zeng Q."/>
            <person name="Gargeya S."/>
            <person name="Fitzgerald M."/>
            <person name="Abouelleil A."/>
            <person name="Alvarado L."/>
            <person name="Berlin A.M."/>
            <person name="Chapman S.B."/>
            <person name="Dewar J."/>
            <person name="Goldberg J."/>
            <person name="Griggs A."/>
            <person name="Gujja S."/>
            <person name="Hansen M."/>
            <person name="Howarth C."/>
            <person name="Imamovic A."/>
            <person name="Larimer J."/>
            <person name="McCowan C."/>
            <person name="Murphy C."/>
            <person name="Pearson M."/>
            <person name="Priest M."/>
            <person name="Roberts A."/>
            <person name="Saif S."/>
            <person name="Shea T."/>
            <person name="Sykes S."/>
            <person name="Wortman J."/>
            <person name="Nusbaum C."/>
            <person name="Birren B."/>
        </authorList>
    </citation>
    <scope>NUCLEOTIDE SEQUENCE</scope>
    <source>
        <strain evidence="3">CBS 10117</strain>
    </source>
</reference>
<sequence length="391" mass="42778">MGLISSSNGLRNTNHRLYGLSDAFNYPTSQEGMPEQRMYGQVNAQAYASLPAASENTADLTNNQAWQNYYFGMPFNMPQDSIAHGDVPSKPEGIADGGFDNYFTPVNFLSQPSSSADTGNSFCHAATAFSGPVDTKSAPRASAAVARSYHMNNASTGPQPGPATNGVRSDETMKLLRVKGVSQNAFDGFKAANNRQINPQSYQLSFVGTTAEGLANYSHVVEDKTHCERWGLRDASGQPTDQTRSRGKAKAGKHSQANELHYARWRYSLKTSIKLEDDELRSRAVEGSYLDVSSSFALDSGGVFSIRDLRTQWAVMYPHRLNRGNGEAVFERKLDIYQTNVTTFGDIWLCKDTEQPILVENQPIQIELSMTPVTAEEALKSISDANSPDGA</sequence>
<dbReference type="EMBL" id="KI894035">
    <property type="protein sequence ID" value="OBR82414.1"/>
    <property type="molecule type" value="Genomic_DNA"/>
</dbReference>
<dbReference type="GeneID" id="28970872"/>
<reference evidence="3" key="3">
    <citation type="submission" date="2024-02" db="EMBL/GenBank/DDBJ databases">
        <title>Comparative genomics of Cryptococcus and Kwoniella reveals pathogenesis evolution and contrasting modes of karyotype evolution via chromosome fusion or intercentromeric recombination.</title>
        <authorList>
            <person name="Coelho M.A."/>
            <person name="David-Palma M."/>
            <person name="Shea T."/>
            <person name="Bowers K."/>
            <person name="McGinley-Smith S."/>
            <person name="Mohammad A.W."/>
            <person name="Gnirke A."/>
            <person name="Yurkov A.M."/>
            <person name="Nowrousian M."/>
            <person name="Sun S."/>
            <person name="Cuomo C.A."/>
            <person name="Heitman J."/>
        </authorList>
    </citation>
    <scope>NUCLEOTIDE SEQUENCE</scope>
    <source>
        <strain evidence="3">CBS 10117</strain>
    </source>
</reference>
<dbReference type="Proteomes" id="UP000078595">
    <property type="component" value="Chromosome 11"/>
</dbReference>
<dbReference type="RefSeq" id="XP_018260256.1">
    <property type="nucleotide sequence ID" value="XM_018410447.1"/>
</dbReference>
<feature type="region of interest" description="Disordered" evidence="1">
    <location>
        <begin position="230"/>
        <end position="256"/>
    </location>
</feature>
<evidence type="ECO:0000313" key="2">
    <source>
        <dbReference type="EMBL" id="OBR82414.1"/>
    </source>
</evidence>
<dbReference type="EMBL" id="CP144540">
    <property type="protein sequence ID" value="WWC65881.1"/>
    <property type="molecule type" value="Genomic_DNA"/>
</dbReference>
<protein>
    <submittedName>
        <fullName evidence="2">Uncharacterized protein</fullName>
    </submittedName>
</protein>
<keyword evidence="4" id="KW-1185">Reference proteome</keyword>
<accession>A0A1A5ZX79</accession>
<evidence type="ECO:0000313" key="3">
    <source>
        <dbReference type="EMBL" id="WWC65881.1"/>
    </source>
</evidence>
<proteinExistence type="predicted"/>
<organism evidence="2">
    <name type="scientific">Kwoniella dejecticola CBS 10117</name>
    <dbReference type="NCBI Taxonomy" id="1296121"/>
    <lineage>
        <taxon>Eukaryota</taxon>
        <taxon>Fungi</taxon>
        <taxon>Dikarya</taxon>
        <taxon>Basidiomycota</taxon>
        <taxon>Agaricomycotina</taxon>
        <taxon>Tremellomycetes</taxon>
        <taxon>Tremellales</taxon>
        <taxon>Cryptococcaceae</taxon>
        <taxon>Kwoniella</taxon>
    </lineage>
</organism>
<reference evidence="2" key="1">
    <citation type="submission" date="2013-07" db="EMBL/GenBank/DDBJ databases">
        <title>The Genome Sequence of Cryptococcus dejecticola CBS10117.</title>
        <authorList>
            <consortium name="The Broad Institute Genome Sequencing Platform"/>
            <person name="Cuomo C."/>
            <person name="Litvintseva A."/>
            <person name="Chen Y."/>
            <person name="Heitman J."/>
            <person name="Sun S."/>
            <person name="Springer D."/>
            <person name="Dromer F."/>
            <person name="Young S.K."/>
            <person name="Zeng Q."/>
            <person name="Gargeya S."/>
            <person name="Fitzgerald M."/>
            <person name="Abouelleil A."/>
            <person name="Alvarado L."/>
            <person name="Berlin A.M."/>
            <person name="Chapman S.B."/>
            <person name="Dewar J."/>
            <person name="Goldberg J."/>
            <person name="Griggs A."/>
            <person name="Gujja S."/>
            <person name="Hansen M."/>
            <person name="Howarth C."/>
            <person name="Imamovic A."/>
            <person name="Larimer J."/>
            <person name="McCowan C."/>
            <person name="Murphy C."/>
            <person name="Pearson M."/>
            <person name="Priest M."/>
            <person name="Roberts A."/>
            <person name="Saif S."/>
            <person name="Shea T."/>
            <person name="Sykes S."/>
            <person name="Wortman J."/>
            <person name="Nusbaum C."/>
            <person name="Birren B."/>
        </authorList>
    </citation>
    <scope>NUCLEOTIDE SEQUENCE [LARGE SCALE GENOMIC DNA]</scope>
    <source>
        <strain evidence="2">CBS 10117</strain>
    </source>
</reference>
<dbReference type="KEGG" id="kdj:28970872"/>
<dbReference type="AlphaFoldDB" id="A0A1A5ZX79"/>
<name>A0A1A5ZX79_9TREE</name>
<evidence type="ECO:0000256" key="1">
    <source>
        <dbReference type="SAM" id="MobiDB-lite"/>
    </source>
</evidence>
<evidence type="ECO:0000313" key="4">
    <source>
        <dbReference type="Proteomes" id="UP000078595"/>
    </source>
</evidence>